<dbReference type="GO" id="GO:0015074">
    <property type="term" value="P:DNA integration"/>
    <property type="evidence" value="ECO:0007669"/>
    <property type="project" value="UniProtKB-KW"/>
</dbReference>
<evidence type="ECO:0000259" key="6">
    <source>
        <dbReference type="PROSITE" id="PS51898"/>
    </source>
</evidence>
<dbReference type="Pfam" id="PF13102">
    <property type="entry name" value="Phage_int_SAM_5"/>
    <property type="match status" value="1"/>
</dbReference>
<comment type="similarity">
    <text evidence="1">Belongs to the 'phage' integrase family.</text>
</comment>
<evidence type="ECO:0000256" key="5">
    <source>
        <dbReference type="PROSITE-ProRule" id="PRU01248"/>
    </source>
</evidence>
<keyword evidence="9" id="KW-1185">Reference proteome</keyword>
<evidence type="ECO:0000313" key="9">
    <source>
        <dbReference type="Proteomes" id="UP001164935"/>
    </source>
</evidence>
<dbReference type="SUPFAM" id="SSF56349">
    <property type="entry name" value="DNA breaking-rejoining enzymes"/>
    <property type="match status" value="1"/>
</dbReference>
<dbReference type="InterPro" id="IPR050808">
    <property type="entry name" value="Phage_Integrase"/>
</dbReference>
<accession>A0AA46TT87</accession>
<protein>
    <submittedName>
        <fullName evidence="8">Tyrosine-type recombinase/integrase</fullName>
    </submittedName>
</protein>
<dbReference type="Gene3D" id="3.30.160.390">
    <property type="entry name" value="Integrase, DNA-binding domain"/>
    <property type="match status" value="1"/>
</dbReference>
<evidence type="ECO:0000256" key="1">
    <source>
        <dbReference type="ARBA" id="ARBA00008857"/>
    </source>
</evidence>
<dbReference type="InterPro" id="IPR002104">
    <property type="entry name" value="Integrase_catalytic"/>
</dbReference>
<dbReference type="GO" id="GO:0006310">
    <property type="term" value="P:DNA recombination"/>
    <property type="evidence" value="ECO:0007669"/>
    <property type="project" value="UniProtKB-KW"/>
</dbReference>
<dbReference type="GO" id="GO:0003677">
    <property type="term" value="F:DNA binding"/>
    <property type="evidence" value="ECO:0007669"/>
    <property type="project" value="UniProtKB-UniRule"/>
</dbReference>
<dbReference type="KEGG" id="hqn:M0220_08365"/>
<feature type="domain" description="Tyr recombinase" evidence="6">
    <location>
        <begin position="245"/>
        <end position="436"/>
    </location>
</feature>
<dbReference type="PROSITE" id="PS51898">
    <property type="entry name" value="TYR_RECOMBINASE"/>
    <property type="match status" value="1"/>
</dbReference>
<evidence type="ECO:0000256" key="4">
    <source>
        <dbReference type="ARBA" id="ARBA00023172"/>
    </source>
</evidence>
<keyword evidence="4" id="KW-0233">DNA recombination</keyword>
<dbReference type="AlphaFoldDB" id="A0AA46TT87"/>
<dbReference type="InterPro" id="IPR010998">
    <property type="entry name" value="Integrase_recombinase_N"/>
</dbReference>
<evidence type="ECO:0000256" key="3">
    <source>
        <dbReference type="ARBA" id="ARBA00023125"/>
    </source>
</evidence>
<dbReference type="EMBL" id="CP096973">
    <property type="protein sequence ID" value="UYO76143.1"/>
    <property type="molecule type" value="Genomic_DNA"/>
</dbReference>
<sequence>MTRKVISRRITESAIQDARKKEVSEIRDTLIMGFSCMLSRDQAVISFFYRYRSKLEQKRPVVKVGRWPSVSADIAREVVTGWVADIAKGKEPHIEREKQRQEIKERQKHQVSCMTLAEFWDGHYREHLLRNKSGSGDLDRLKRDFSIWRDRSLRELKKLDLVTWQIACEKRGLAHSSIKRSWNVLRAMLNYAVEMEVIDRNPLQGARLQRPGAVESDGSPVPVRRRVLHQKEVDGLFRGLQLYTEERKQQRRHSRTKASKQYLPDLDKKTYADHVVPFMLCIYYGGFRPGDMFSLRWEHVENDFTLITKVLDKTAHHGNKVQYFPLSESLTRVLKLWWEDQGLPRKGYVFSSPRFAQGERMLASSAMRKPWLKIKKFGGLPTELDIYSLRHNFASQLVMAGVDLPTVKSLMGHASIETTVKHYAHLRQDHLQEALRTLESERS</sequence>
<evidence type="ECO:0000259" key="7">
    <source>
        <dbReference type="PROSITE" id="PS51900"/>
    </source>
</evidence>
<dbReference type="InterPro" id="IPR013762">
    <property type="entry name" value="Integrase-like_cat_sf"/>
</dbReference>
<dbReference type="InterPro" id="IPR025166">
    <property type="entry name" value="Integrase_DNA_bind_dom"/>
</dbReference>
<dbReference type="PANTHER" id="PTHR30629:SF2">
    <property type="entry name" value="PROPHAGE INTEGRASE INTS-RELATED"/>
    <property type="match status" value="1"/>
</dbReference>
<dbReference type="InterPro" id="IPR025269">
    <property type="entry name" value="SAM-like_dom"/>
</dbReference>
<keyword evidence="2" id="KW-0229">DNA integration</keyword>
<dbReference type="Gene3D" id="1.10.443.10">
    <property type="entry name" value="Intergrase catalytic core"/>
    <property type="match status" value="1"/>
</dbReference>
<proteinExistence type="inferred from homology"/>
<feature type="domain" description="Core-binding (CB)" evidence="7">
    <location>
        <begin position="114"/>
        <end position="193"/>
    </location>
</feature>
<dbReference type="RefSeq" id="WP_264019128.1">
    <property type="nucleotide sequence ID" value="NZ_CP096973.1"/>
</dbReference>
<dbReference type="Pfam" id="PF13356">
    <property type="entry name" value="Arm-DNA-bind_3"/>
    <property type="match status" value="1"/>
</dbReference>
<dbReference type="Pfam" id="PF00589">
    <property type="entry name" value="Phage_integrase"/>
    <property type="match status" value="1"/>
</dbReference>
<dbReference type="Gene3D" id="1.10.150.130">
    <property type="match status" value="1"/>
</dbReference>
<dbReference type="PROSITE" id="PS51900">
    <property type="entry name" value="CB"/>
    <property type="match status" value="1"/>
</dbReference>
<dbReference type="PANTHER" id="PTHR30629">
    <property type="entry name" value="PROPHAGE INTEGRASE"/>
    <property type="match status" value="1"/>
</dbReference>
<evidence type="ECO:0000256" key="2">
    <source>
        <dbReference type="ARBA" id="ARBA00022908"/>
    </source>
</evidence>
<name>A0AA46TT87_9GAMM</name>
<dbReference type="InterPro" id="IPR038488">
    <property type="entry name" value="Integrase_DNA-bd_sf"/>
</dbReference>
<gene>
    <name evidence="8" type="ORF">M0220_08365</name>
</gene>
<dbReference type="Proteomes" id="UP001164935">
    <property type="component" value="Chromosome"/>
</dbReference>
<organism evidence="8 9">
    <name type="scientific">Halomonas qinghailakensis</name>
    <dbReference type="NCBI Taxonomy" id="2937790"/>
    <lineage>
        <taxon>Bacteria</taxon>
        <taxon>Pseudomonadati</taxon>
        <taxon>Pseudomonadota</taxon>
        <taxon>Gammaproteobacteria</taxon>
        <taxon>Oceanospirillales</taxon>
        <taxon>Halomonadaceae</taxon>
        <taxon>Halomonas</taxon>
    </lineage>
</organism>
<dbReference type="InterPro" id="IPR044068">
    <property type="entry name" value="CB"/>
</dbReference>
<reference evidence="8" key="1">
    <citation type="submission" date="2022-05" db="EMBL/GenBank/DDBJ databases">
        <title>Complete sequence of a novel PHA-producing Halomonas strain.</title>
        <authorList>
            <person name="Zheng Z."/>
        </authorList>
    </citation>
    <scope>NUCLEOTIDE SEQUENCE</scope>
    <source>
        <strain evidence="8">ZZQ-149</strain>
    </source>
</reference>
<dbReference type="InterPro" id="IPR011010">
    <property type="entry name" value="DNA_brk_join_enz"/>
</dbReference>
<keyword evidence="3 5" id="KW-0238">DNA-binding</keyword>
<evidence type="ECO:0000313" key="8">
    <source>
        <dbReference type="EMBL" id="UYO76143.1"/>
    </source>
</evidence>